<dbReference type="PANTHER" id="PTHR11601:SF34">
    <property type="entry name" value="CYSTEINE DESULFURASE"/>
    <property type="match status" value="1"/>
</dbReference>
<evidence type="ECO:0000256" key="5">
    <source>
        <dbReference type="ARBA" id="ARBA00022898"/>
    </source>
</evidence>
<comment type="similarity">
    <text evidence="2">Belongs to the class-V pyridoxal-phosphate-dependent aminotransferase family. NifS/IscS subfamily.</text>
</comment>
<keyword evidence="11" id="KW-1185">Reference proteome</keyword>
<dbReference type="Gene3D" id="1.10.260.50">
    <property type="match status" value="1"/>
</dbReference>
<evidence type="ECO:0000256" key="8">
    <source>
        <dbReference type="ARBA" id="ARBA00050776"/>
    </source>
</evidence>
<accession>A0ABP9FRM7</accession>
<evidence type="ECO:0000256" key="3">
    <source>
        <dbReference type="ARBA" id="ARBA00022679"/>
    </source>
</evidence>
<keyword evidence="5" id="KW-0663">Pyridoxal phosphate</keyword>
<evidence type="ECO:0000313" key="10">
    <source>
        <dbReference type="EMBL" id="GAA4914042.1"/>
    </source>
</evidence>
<evidence type="ECO:0000256" key="7">
    <source>
        <dbReference type="ARBA" id="ARBA00023014"/>
    </source>
</evidence>
<proteinExistence type="inferred from homology"/>
<protein>
    <submittedName>
        <fullName evidence="10">Cysteine desulfurase family protein</fullName>
    </submittedName>
</protein>
<sequence>MKLKTIMNMSIYFDNAATTRIDSDVFNHITPYLLDHFGNPSSAHQHGRVARQIVEESRATIAGLINAKPSEIIFTSGGTEADNTALLSGIRLQNIRHVITSPLEHHAVLNTLKALQAANEIKLSFVNVDERGDIDHDHLEALLKSKGKALVSIMHANNEIGNINNIELISEQCCRHKAIFHTDTVQTMGHYSHDVKKLGAHFIVASAHKFHGPKGIGFLYCREGVDLHKMIHGGSQERKLRAGTENVAGIAGLAKALEIAYAHINHHGAHLQALKNRLINGLKEAVPGVSFNGNSAIASKSLYTVLSASFPAELAQGFLMNYLDANNISVSGGSACTTGHASHVLEAIGAEGNRQTIRFSFSKYNAADEVDRTLSVLSALLNAVAA</sequence>
<dbReference type="Gene3D" id="3.40.640.10">
    <property type="entry name" value="Type I PLP-dependent aspartate aminotransferase-like (Major domain)"/>
    <property type="match status" value="1"/>
</dbReference>
<dbReference type="SUPFAM" id="SSF53383">
    <property type="entry name" value="PLP-dependent transferases"/>
    <property type="match status" value="1"/>
</dbReference>
<comment type="caution">
    <text evidence="10">The sequence shown here is derived from an EMBL/GenBank/DDBJ whole genome shotgun (WGS) entry which is preliminary data.</text>
</comment>
<dbReference type="Proteomes" id="UP001501436">
    <property type="component" value="Unassembled WGS sequence"/>
</dbReference>
<organism evidence="10 11">
    <name type="scientific">Mucilaginibacter defluvii</name>
    <dbReference type="NCBI Taxonomy" id="1196019"/>
    <lineage>
        <taxon>Bacteria</taxon>
        <taxon>Pseudomonadati</taxon>
        <taxon>Bacteroidota</taxon>
        <taxon>Sphingobacteriia</taxon>
        <taxon>Sphingobacteriales</taxon>
        <taxon>Sphingobacteriaceae</taxon>
        <taxon>Mucilaginibacter</taxon>
    </lineage>
</organism>
<comment type="catalytic activity">
    <reaction evidence="8">
        <text>(sulfur carrier)-H + L-cysteine = (sulfur carrier)-SH + L-alanine</text>
        <dbReference type="Rhea" id="RHEA:43892"/>
        <dbReference type="Rhea" id="RHEA-COMP:14737"/>
        <dbReference type="Rhea" id="RHEA-COMP:14739"/>
        <dbReference type="ChEBI" id="CHEBI:29917"/>
        <dbReference type="ChEBI" id="CHEBI:35235"/>
        <dbReference type="ChEBI" id="CHEBI:57972"/>
        <dbReference type="ChEBI" id="CHEBI:64428"/>
        <dbReference type="EC" id="2.8.1.7"/>
    </reaction>
</comment>
<evidence type="ECO:0000259" key="9">
    <source>
        <dbReference type="Pfam" id="PF00266"/>
    </source>
</evidence>
<dbReference type="EMBL" id="BAABJI010000002">
    <property type="protein sequence ID" value="GAA4914042.1"/>
    <property type="molecule type" value="Genomic_DNA"/>
</dbReference>
<dbReference type="InterPro" id="IPR000192">
    <property type="entry name" value="Aminotrans_V_dom"/>
</dbReference>
<gene>
    <name evidence="10" type="ORF">GCM10023313_16690</name>
</gene>
<evidence type="ECO:0000256" key="4">
    <source>
        <dbReference type="ARBA" id="ARBA00022723"/>
    </source>
</evidence>
<dbReference type="Pfam" id="PF00266">
    <property type="entry name" value="Aminotran_5"/>
    <property type="match status" value="1"/>
</dbReference>
<name>A0ABP9FRM7_9SPHI</name>
<dbReference type="InterPro" id="IPR015422">
    <property type="entry name" value="PyrdxlP-dep_Trfase_small"/>
</dbReference>
<keyword evidence="6" id="KW-0408">Iron</keyword>
<dbReference type="InterPro" id="IPR015421">
    <property type="entry name" value="PyrdxlP-dep_Trfase_major"/>
</dbReference>
<comment type="cofactor">
    <cofactor evidence="1">
        <name>pyridoxal 5'-phosphate</name>
        <dbReference type="ChEBI" id="CHEBI:597326"/>
    </cofactor>
</comment>
<feature type="domain" description="Aminotransferase class V" evidence="9">
    <location>
        <begin position="11"/>
        <end position="372"/>
    </location>
</feature>
<evidence type="ECO:0000256" key="1">
    <source>
        <dbReference type="ARBA" id="ARBA00001933"/>
    </source>
</evidence>
<evidence type="ECO:0000256" key="6">
    <source>
        <dbReference type="ARBA" id="ARBA00023004"/>
    </source>
</evidence>
<dbReference type="Gene3D" id="3.90.1150.10">
    <property type="entry name" value="Aspartate Aminotransferase, domain 1"/>
    <property type="match status" value="1"/>
</dbReference>
<keyword evidence="3" id="KW-0808">Transferase</keyword>
<evidence type="ECO:0000313" key="11">
    <source>
        <dbReference type="Proteomes" id="UP001501436"/>
    </source>
</evidence>
<dbReference type="InterPro" id="IPR015424">
    <property type="entry name" value="PyrdxlP-dep_Trfase"/>
</dbReference>
<reference evidence="11" key="1">
    <citation type="journal article" date="2019" name="Int. J. Syst. Evol. Microbiol.">
        <title>The Global Catalogue of Microorganisms (GCM) 10K type strain sequencing project: providing services to taxonomists for standard genome sequencing and annotation.</title>
        <authorList>
            <consortium name="The Broad Institute Genomics Platform"/>
            <consortium name="The Broad Institute Genome Sequencing Center for Infectious Disease"/>
            <person name="Wu L."/>
            <person name="Ma J."/>
        </authorList>
    </citation>
    <scope>NUCLEOTIDE SEQUENCE [LARGE SCALE GENOMIC DNA]</scope>
    <source>
        <strain evidence="11">JCM 18283</strain>
    </source>
</reference>
<keyword evidence="4" id="KW-0479">Metal-binding</keyword>
<dbReference type="PIRSF" id="PIRSF005572">
    <property type="entry name" value="NifS"/>
    <property type="match status" value="1"/>
</dbReference>
<evidence type="ECO:0000256" key="2">
    <source>
        <dbReference type="ARBA" id="ARBA00006490"/>
    </source>
</evidence>
<dbReference type="PANTHER" id="PTHR11601">
    <property type="entry name" value="CYSTEINE DESULFURYLASE FAMILY MEMBER"/>
    <property type="match status" value="1"/>
</dbReference>
<dbReference type="InterPro" id="IPR016454">
    <property type="entry name" value="Cysteine_dSase"/>
</dbReference>
<keyword evidence="7" id="KW-0411">Iron-sulfur</keyword>